<accession>A0A0K2SK91</accession>
<comment type="subcellular location">
    <subcellularLocation>
        <location evidence="3">Cytoplasm</location>
    </subcellularLocation>
</comment>
<dbReference type="FunFam" id="3.30.300.70:FF:000001">
    <property type="entry name" value="Ribosome maturation factor RimP"/>
    <property type="match status" value="1"/>
</dbReference>
<dbReference type="RefSeq" id="WP_068136528.1">
    <property type="nucleotide sequence ID" value="NZ_AP014924.1"/>
</dbReference>
<evidence type="ECO:0000256" key="3">
    <source>
        <dbReference type="HAMAP-Rule" id="MF_01077"/>
    </source>
</evidence>
<evidence type="ECO:0000256" key="1">
    <source>
        <dbReference type="ARBA" id="ARBA00022490"/>
    </source>
</evidence>
<dbReference type="STRING" id="1555112.LIP_1687"/>
<evidence type="ECO:0000256" key="2">
    <source>
        <dbReference type="ARBA" id="ARBA00022517"/>
    </source>
</evidence>
<dbReference type="InterPro" id="IPR028998">
    <property type="entry name" value="RimP_C"/>
</dbReference>
<keyword evidence="2 3" id="KW-0690">Ribosome biogenesis</keyword>
<evidence type="ECO:0000259" key="4">
    <source>
        <dbReference type="Pfam" id="PF02576"/>
    </source>
</evidence>
<reference evidence="7" key="1">
    <citation type="submission" date="2015-07" db="EMBL/GenBank/DDBJ databases">
        <title>Complete genome sequence and phylogenetic analysis of Limnochorda pilosa.</title>
        <authorList>
            <person name="Watanabe M."/>
            <person name="Kojima H."/>
            <person name="Fukui M."/>
        </authorList>
    </citation>
    <scope>NUCLEOTIDE SEQUENCE [LARGE SCALE GENOMIC DNA]</scope>
    <source>
        <strain evidence="7">HC45</strain>
    </source>
</reference>
<dbReference type="InterPro" id="IPR003728">
    <property type="entry name" value="Ribosome_maturation_RimP"/>
</dbReference>
<proteinExistence type="inferred from homology"/>
<dbReference type="CDD" id="cd01734">
    <property type="entry name" value="YlxS_C"/>
    <property type="match status" value="1"/>
</dbReference>
<dbReference type="OrthoDB" id="9805006at2"/>
<reference evidence="7" key="2">
    <citation type="journal article" date="2016" name="Int. J. Syst. Evol. Microbiol.">
        <title>Complete genome sequence and cell structure of Limnochorda pilosa, a Gram-negative spore-former within the phylum Firmicutes.</title>
        <authorList>
            <person name="Watanabe M."/>
            <person name="Kojima H."/>
            <person name="Fukui M."/>
        </authorList>
    </citation>
    <scope>NUCLEOTIDE SEQUENCE [LARGE SCALE GENOMIC DNA]</scope>
    <source>
        <strain evidence="7">HC45</strain>
    </source>
</reference>
<evidence type="ECO:0000313" key="6">
    <source>
        <dbReference type="EMBL" id="BAS27533.1"/>
    </source>
</evidence>
<evidence type="ECO:0000259" key="5">
    <source>
        <dbReference type="Pfam" id="PF17384"/>
    </source>
</evidence>
<dbReference type="PATRIC" id="fig|1555112.3.peg.1721"/>
<dbReference type="Pfam" id="PF17384">
    <property type="entry name" value="DUF150_C"/>
    <property type="match status" value="1"/>
</dbReference>
<dbReference type="Gene3D" id="3.30.300.70">
    <property type="entry name" value="RimP-like superfamily, N-terminal"/>
    <property type="match status" value="1"/>
</dbReference>
<dbReference type="Gene3D" id="2.30.30.180">
    <property type="entry name" value="Ribosome maturation factor RimP, C-terminal domain"/>
    <property type="match status" value="1"/>
</dbReference>
<dbReference type="GO" id="GO:0005829">
    <property type="term" value="C:cytosol"/>
    <property type="evidence" value="ECO:0007669"/>
    <property type="project" value="TreeGrafter"/>
</dbReference>
<name>A0A0K2SK91_LIMPI</name>
<dbReference type="AlphaFoldDB" id="A0A0K2SK91"/>
<sequence>MRRETIEEQVKALAQPVADACGVELVDVTYLSENGRWILRISIDREGGVTLDDCQRVSQALGDELDRVDPIPGSYSLEVSSPGLERPLRRPAEFQRFKGRLVWVRSYGPIQGSRSWEGRLLGVDDGQVVLETATGEVRIPLDRVAKAHLVAEL</sequence>
<dbReference type="HAMAP" id="MF_01077">
    <property type="entry name" value="RimP"/>
    <property type="match status" value="1"/>
</dbReference>
<feature type="domain" description="Ribosome maturation factor RimP N-terminal" evidence="4">
    <location>
        <begin position="14"/>
        <end position="85"/>
    </location>
</feature>
<feature type="domain" description="Ribosome maturation factor RimP C-terminal" evidence="5">
    <location>
        <begin position="88"/>
        <end position="152"/>
    </location>
</feature>
<dbReference type="Proteomes" id="UP000065807">
    <property type="component" value="Chromosome"/>
</dbReference>
<dbReference type="SUPFAM" id="SSF74942">
    <property type="entry name" value="YhbC-like, C-terminal domain"/>
    <property type="match status" value="1"/>
</dbReference>
<comment type="function">
    <text evidence="3">Required for maturation of 30S ribosomal subunits.</text>
</comment>
<dbReference type="InterPro" id="IPR036847">
    <property type="entry name" value="RimP_C_sf"/>
</dbReference>
<dbReference type="PANTHER" id="PTHR33867:SF1">
    <property type="entry name" value="RIBOSOME MATURATION FACTOR RIMP"/>
    <property type="match status" value="1"/>
</dbReference>
<keyword evidence="7" id="KW-1185">Reference proteome</keyword>
<dbReference type="SUPFAM" id="SSF75420">
    <property type="entry name" value="YhbC-like, N-terminal domain"/>
    <property type="match status" value="1"/>
</dbReference>
<organism evidence="6 7">
    <name type="scientific">Limnochorda pilosa</name>
    <dbReference type="NCBI Taxonomy" id="1555112"/>
    <lineage>
        <taxon>Bacteria</taxon>
        <taxon>Bacillati</taxon>
        <taxon>Bacillota</taxon>
        <taxon>Limnochordia</taxon>
        <taxon>Limnochordales</taxon>
        <taxon>Limnochordaceae</taxon>
        <taxon>Limnochorda</taxon>
    </lineage>
</organism>
<protein>
    <recommendedName>
        <fullName evidence="3">Ribosome maturation factor RimP</fullName>
    </recommendedName>
</protein>
<dbReference type="EMBL" id="AP014924">
    <property type="protein sequence ID" value="BAS27533.1"/>
    <property type="molecule type" value="Genomic_DNA"/>
</dbReference>
<dbReference type="GO" id="GO:0000028">
    <property type="term" value="P:ribosomal small subunit assembly"/>
    <property type="evidence" value="ECO:0007669"/>
    <property type="project" value="TreeGrafter"/>
</dbReference>
<dbReference type="InterPro" id="IPR028989">
    <property type="entry name" value="RimP_N"/>
</dbReference>
<dbReference type="Pfam" id="PF02576">
    <property type="entry name" value="RimP_N"/>
    <property type="match status" value="1"/>
</dbReference>
<comment type="similarity">
    <text evidence="3">Belongs to the RimP family.</text>
</comment>
<evidence type="ECO:0000313" key="7">
    <source>
        <dbReference type="Proteomes" id="UP000065807"/>
    </source>
</evidence>
<dbReference type="InterPro" id="IPR035956">
    <property type="entry name" value="RimP_N_sf"/>
</dbReference>
<gene>
    <name evidence="3" type="primary">rimP</name>
    <name evidence="6" type="ORF">LIP_1687</name>
</gene>
<keyword evidence="1 3" id="KW-0963">Cytoplasm</keyword>
<dbReference type="KEGG" id="lpil:LIP_1687"/>
<dbReference type="PANTHER" id="PTHR33867">
    <property type="entry name" value="RIBOSOME MATURATION FACTOR RIMP"/>
    <property type="match status" value="1"/>
</dbReference>
<dbReference type="GO" id="GO:0006412">
    <property type="term" value="P:translation"/>
    <property type="evidence" value="ECO:0007669"/>
    <property type="project" value="TreeGrafter"/>
</dbReference>